<sequence>MSRFCSDTPVMFVPAKERFPLTAARLRCTIFDETSVAIHR</sequence>
<name>A0A133KUI4_HEYCO</name>
<evidence type="ECO:0000313" key="1">
    <source>
        <dbReference type="EMBL" id="KWZ83258.1"/>
    </source>
</evidence>
<reference evidence="2" key="1">
    <citation type="submission" date="2016-01" db="EMBL/GenBank/DDBJ databases">
        <authorList>
            <person name="Mitreva M."/>
            <person name="Pepin K.H."/>
            <person name="Mihindukulasuriya K.A."/>
            <person name="Fulton R."/>
            <person name="Fronick C."/>
            <person name="O'Laughlin M."/>
            <person name="Miner T."/>
            <person name="Herter B."/>
            <person name="Rosa B.A."/>
            <person name="Cordes M."/>
            <person name="Tomlinson C."/>
            <person name="Wollam A."/>
            <person name="Palsikar V.B."/>
            <person name="Mardis E.R."/>
            <person name="Wilson R.K."/>
        </authorList>
    </citation>
    <scope>NUCLEOTIDE SEQUENCE [LARGE SCALE GENOMIC DNA]</scope>
    <source>
        <strain evidence="2">GED7749B</strain>
    </source>
</reference>
<proteinExistence type="predicted"/>
<comment type="caution">
    <text evidence="1">The sequence shown here is derived from an EMBL/GenBank/DDBJ whole genome shotgun (WGS) entry which is preliminary data.</text>
</comment>
<dbReference type="EMBL" id="LRPN01000040">
    <property type="protein sequence ID" value="KWZ83258.1"/>
    <property type="molecule type" value="Genomic_DNA"/>
</dbReference>
<dbReference type="PATRIC" id="fig|1398.22.peg.1344"/>
<gene>
    <name evidence="1" type="ORF">HMPREF3213_01331</name>
</gene>
<dbReference type="AlphaFoldDB" id="A0A133KUI4"/>
<dbReference type="Proteomes" id="UP000070376">
    <property type="component" value="Unassembled WGS sequence"/>
</dbReference>
<accession>A0A133KUI4</accession>
<organism evidence="1 2">
    <name type="scientific">Heyndrickxia coagulans</name>
    <name type="common">Weizmannia coagulans</name>
    <dbReference type="NCBI Taxonomy" id="1398"/>
    <lineage>
        <taxon>Bacteria</taxon>
        <taxon>Bacillati</taxon>
        <taxon>Bacillota</taxon>
        <taxon>Bacilli</taxon>
        <taxon>Bacillales</taxon>
        <taxon>Bacillaceae</taxon>
        <taxon>Heyndrickxia</taxon>
    </lineage>
</organism>
<protein>
    <submittedName>
        <fullName evidence="1">Uncharacterized protein</fullName>
    </submittedName>
</protein>
<evidence type="ECO:0000313" key="2">
    <source>
        <dbReference type="Proteomes" id="UP000070376"/>
    </source>
</evidence>